<keyword evidence="2" id="KW-0560">Oxidoreductase</keyword>
<dbReference type="CDD" id="cd02062">
    <property type="entry name" value="Nitro_FMN_reductase"/>
    <property type="match status" value="1"/>
</dbReference>
<evidence type="ECO:0000259" key="3">
    <source>
        <dbReference type="Pfam" id="PF00881"/>
    </source>
</evidence>
<feature type="domain" description="Nitroreductase" evidence="3">
    <location>
        <begin position="17"/>
        <end position="192"/>
    </location>
</feature>
<dbReference type="EMBL" id="UINC01054781">
    <property type="protein sequence ID" value="SVB72900.1"/>
    <property type="molecule type" value="Genomic_DNA"/>
</dbReference>
<dbReference type="SUPFAM" id="SSF55469">
    <property type="entry name" value="FMN-dependent nitroreductase-like"/>
    <property type="match status" value="1"/>
</dbReference>
<evidence type="ECO:0000256" key="1">
    <source>
        <dbReference type="ARBA" id="ARBA00007118"/>
    </source>
</evidence>
<dbReference type="PANTHER" id="PTHR43673">
    <property type="entry name" value="NAD(P)H NITROREDUCTASE YDGI-RELATED"/>
    <property type="match status" value="1"/>
</dbReference>
<dbReference type="Gene3D" id="3.40.109.10">
    <property type="entry name" value="NADH Oxidase"/>
    <property type="match status" value="1"/>
</dbReference>
<dbReference type="AlphaFoldDB" id="A0A382GCH2"/>
<organism evidence="4">
    <name type="scientific">marine metagenome</name>
    <dbReference type="NCBI Taxonomy" id="408172"/>
    <lineage>
        <taxon>unclassified sequences</taxon>
        <taxon>metagenomes</taxon>
        <taxon>ecological metagenomes</taxon>
    </lineage>
</organism>
<evidence type="ECO:0000256" key="2">
    <source>
        <dbReference type="ARBA" id="ARBA00023002"/>
    </source>
</evidence>
<reference evidence="4" key="1">
    <citation type="submission" date="2018-05" db="EMBL/GenBank/DDBJ databases">
        <authorList>
            <person name="Lanie J.A."/>
            <person name="Ng W.-L."/>
            <person name="Kazmierczak K.M."/>
            <person name="Andrzejewski T.M."/>
            <person name="Davidsen T.M."/>
            <person name="Wayne K.J."/>
            <person name="Tettelin H."/>
            <person name="Glass J.I."/>
            <person name="Rusch D."/>
            <person name="Podicherti R."/>
            <person name="Tsui H.-C.T."/>
            <person name="Winkler M.E."/>
        </authorList>
    </citation>
    <scope>NUCLEOTIDE SEQUENCE</scope>
</reference>
<protein>
    <recommendedName>
        <fullName evidence="3">Nitroreductase domain-containing protein</fullName>
    </recommendedName>
</protein>
<gene>
    <name evidence="4" type="ORF">METZ01_LOCUS225754</name>
</gene>
<dbReference type="PANTHER" id="PTHR43673:SF10">
    <property type="entry name" value="NADH DEHYDROGENASE_NAD(P)H NITROREDUCTASE XCC3605-RELATED"/>
    <property type="match status" value="1"/>
</dbReference>
<accession>A0A382GCH2</accession>
<comment type="similarity">
    <text evidence="1">Belongs to the nitroreductase family.</text>
</comment>
<dbReference type="InterPro" id="IPR000415">
    <property type="entry name" value="Nitroreductase-like"/>
</dbReference>
<dbReference type="GO" id="GO:0016491">
    <property type="term" value="F:oxidoreductase activity"/>
    <property type="evidence" value="ECO:0007669"/>
    <property type="project" value="UniProtKB-KW"/>
</dbReference>
<evidence type="ECO:0000313" key="4">
    <source>
        <dbReference type="EMBL" id="SVB72900.1"/>
    </source>
</evidence>
<name>A0A382GCH2_9ZZZZ</name>
<proteinExistence type="inferred from homology"/>
<dbReference type="Pfam" id="PF00881">
    <property type="entry name" value="Nitroreductase"/>
    <property type="match status" value="1"/>
</dbReference>
<sequence length="215" mass="23773">MTEFDLSVTDALLSTTRAVRKRLDFDRPVQAEVINECLDLSQQAPTGSNRQGWAWVVVTDNEKKAALGGMYHRGAMAYLDQAETDAANMDDGGQTSRVIDSAIYLADKMQKVPVMVLPCINIGQMPQNPPRTAWAGLMGSIMPAVWSFQLALRSRGLGTVLTTLHLAHEKEAADLLGIPDNYMQVALLPVAYTKGTDFKPAKRPPISRIVHWEHW</sequence>
<dbReference type="InterPro" id="IPR029479">
    <property type="entry name" value="Nitroreductase"/>
</dbReference>